<sequence>MVIDLSTISLTVSFGVSCTEICEIIALGVFTFVLDSRTILERDSEGGKPFKASGKNQSDSCSKSRPTLCFATRFSYKPRSSQEAPVNRTPERV</sequence>
<dbReference type="AlphaFoldDB" id="A0AAE0Y1F6"/>
<feature type="compositionally biased region" description="Polar residues" evidence="1">
    <location>
        <begin position="54"/>
        <end position="65"/>
    </location>
</feature>
<name>A0AAE0Y1F6_9GAST</name>
<dbReference type="EMBL" id="JAWDGP010007160">
    <property type="protein sequence ID" value="KAK3729117.1"/>
    <property type="molecule type" value="Genomic_DNA"/>
</dbReference>
<proteinExistence type="predicted"/>
<accession>A0AAE0Y1F6</accession>
<feature type="region of interest" description="Disordered" evidence="1">
    <location>
        <begin position="43"/>
        <end position="65"/>
    </location>
</feature>
<reference evidence="2" key="1">
    <citation type="journal article" date="2023" name="G3 (Bethesda)">
        <title>A reference genome for the long-term kleptoplast-retaining sea slug Elysia crispata morphotype clarki.</title>
        <authorList>
            <person name="Eastman K.E."/>
            <person name="Pendleton A.L."/>
            <person name="Shaikh M.A."/>
            <person name="Suttiyut T."/>
            <person name="Ogas R."/>
            <person name="Tomko P."/>
            <person name="Gavelis G."/>
            <person name="Widhalm J.R."/>
            <person name="Wisecaver J.H."/>
        </authorList>
    </citation>
    <scope>NUCLEOTIDE SEQUENCE</scope>
    <source>
        <strain evidence="2">ECLA1</strain>
    </source>
</reference>
<keyword evidence="3" id="KW-1185">Reference proteome</keyword>
<evidence type="ECO:0000313" key="2">
    <source>
        <dbReference type="EMBL" id="KAK3729117.1"/>
    </source>
</evidence>
<evidence type="ECO:0000313" key="3">
    <source>
        <dbReference type="Proteomes" id="UP001283361"/>
    </source>
</evidence>
<dbReference type="Proteomes" id="UP001283361">
    <property type="component" value="Unassembled WGS sequence"/>
</dbReference>
<protein>
    <submittedName>
        <fullName evidence="2">Uncharacterized protein</fullName>
    </submittedName>
</protein>
<evidence type="ECO:0000256" key="1">
    <source>
        <dbReference type="SAM" id="MobiDB-lite"/>
    </source>
</evidence>
<gene>
    <name evidence="2" type="ORF">RRG08_005489</name>
</gene>
<comment type="caution">
    <text evidence="2">The sequence shown here is derived from an EMBL/GenBank/DDBJ whole genome shotgun (WGS) entry which is preliminary data.</text>
</comment>
<organism evidence="2 3">
    <name type="scientific">Elysia crispata</name>
    <name type="common">lettuce slug</name>
    <dbReference type="NCBI Taxonomy" id="231223"/>
    <lineage>
        <taxon>Eukaryota</taxon>
        <taxon>Metazoa</taxon>
        <taxon>Spiralia</taxon>
        <taxon>Lophotrochozoa</taxon>
        <taxon>Mollusca</taxon>
        <taxon>Gastropoda</taxon>
        <taxon>Heterobranchia</taxon>
        <taxon>Euthyneura</taxon>
        <taxon>Panpulmonata</taxon>
        <taxon>Sacoglossa</taxon>
        <taxon>Placobranchoidea</taxon>
        <taxon>Plakobranchidae</taxon>
        <taxon>Elysia</taxon>
    </lineage>
</organism>